<reference evidence="2 3" key="1">
    <citation type="submission" date="2021-03" db="EMBL/GenBank/DDBJ databases">
        <title>Genomic Encyclopedia of Type Strains, Phase IV (KMG-IV): sequencing the most valuable type-strain genomes for metagenomic binning, comparative biology and taxonomic classification.</title>
        <authorList>
            <person name="Goeker M."/>
        </authorList>
    </citation>
    <scope>NUCLEOTIDE SEQUENCE [LARGE SCALE GENOMIC DNA]</scope>
    <source>
        <strain evidence="2 3">DSM 26427</strain>
    </source>
</reference>
<protein>
    <submittedName>
        <fullName evidence="2">Transcriptional regulator with XRE-family HTH domain</fullName>
    </submittedName>
</protein>
<dbReference type="RefSeq" id="WP_209857200.1">
    <property type="nucleotide sequence ID" value="NZ_JAGGJV010000014.1"/>
</dbReference>
<dbReference type="EMBL" id="JAGGJV010000014">
    <property type="protein sequence ID" value="MBP1862202.1"/>
    <property type="molecule type" value="Genomic_DNA"/>
</dbReference>
<gene>
    <name evidence="2" type="ORF">J2Z75_005733</name>
</gene>
<accession>A0ABS4EW97</accession>
<evidence type="ECO:0000313" key="3">
    <source>
        <dbReference type="Proteomes" id="UP000823786"/>
    </source>
</evidence>
<proteinExistence type="predicted"/>
<dbReference type="InterPro" id="IPR010982">
    <property type="entry name" value="Lambda_DNA-bd_dom_sf"/>
</dbReference>
<sequence>MNAFDPTAHQASPNGPLNPETVTRIKAIKDRTGMSYAALAEKFGFSGTFLHNLLQKAANVNTQHVERIAMTLISLESPNQAPEIPTNRPETLQHSFHLRPDLQIKIELPVDLTEREAERLARFIQSLPVN</sequence>
<dbReference type="CDD" id="cd00093">
    <property type="entry name" value="HTH_XRE"/>
    <property type="match status" value="1"/>
</dbReference>
<evidence type="ECO:0000313" key="2">
    <source>
        <dbReference type="EMBL" id="MBP1862202.1"/>
    </source>
</evidence>
<keyword evidence="3" id="KW-1185">Reference proteome</keyword>
<comment type="caution">
    <text evidence="2">The sequence shown here is derived from an EMBL/GenBank/DDBJ whole genome shotgun (WGS) entry which is preliminary data.</text>
</comment>
<evidence type="ECO:0000256" key="1">
    <source>
        <dbReference type="SAM" id="MobiDB-lite"/>
    </source>
</evidence>
<dbReference type="Proteomes" id="UP000823786">
    <property type="component" value="Unassembled WGS sequence"/>
</dbReference>
<dbReference type="InterPro" id="IPR001387">
    <property type="entry name" value="Cro/C1-type_HTH"/>
</dbReference>
<organism evidence="2 3">
    <name type="scientific">Rhizobium herbae</name>
    <dbReference type="NCBI Taxonomy" id="508661"/>
    <lineage>
        <taxon>Bacteria</taxon>
        <taxon>Pseudomonadati</taxon>
        <taxon>Pseudomonadota</taxon>
        <taxon>Alphaproteobacteria</taxon>
        <taxon>Hyphomicrobiales</taxon>
        <taxon>Rhizobiaceae</taxon>
        <taxon>Rhizobium/Agrobacterium group</taxon>
        <taxon>Rhizobium</taxon>
    </lineage>
</organism>
<dbReference type="SUPFAM" id="SSF47413">
    <property type="entry name" value="lambda repressor-like DNA-binding domains"/>
    <property type="match status" value="1"/>
</dbReference>
<feature type="region of interest" description="Disordered" evidence="1">
    <location>
        <begin position="1"/>
        <end position="20"/>
    </location>
</feature>
<name>A0ABS4EW97_9HYPH</name>